<reference evidence="1 2" key="1">
    <citation type="journal article" date="2012" name="Int. J. Syst. Evol. Microbiol.">
        <title>Vibrio caribbeanicus sp. nov., isolated from the marine sponge Scleritoderma cyanea.</title>
        <authorList>
            <person name="Hoffmann M."/>
            <person name="Monday S.R."/>
            <person name="Allard M.W."/>
            <person name="Strain E.A."/>
            <person name="Whittaker P."/>
            <person name="Naum M."/>
            <person name="McCarthy P.J."/>
            <person name="Lopez J.V."/>
            <person name="Fischer M."/>
            <person name="Brown E.W."/>
        </authorList>
    </citation>
    <scope>NUCLEOTIDE SEQUENCE [LARGE SCALE GENOMIC DNA]</scope>
    <source>
        <strain evidence="1 2">ATCC 19109</strain>
    </source>
</reference>
<dbReference type="Proteomes" id="UP000003836">
    <property type="component" value="Unassembled WGS sequence"/>
</dbReference>
<evidence type="ECO:0000313" key="1">
    <source>
        <dbReference type="EMBL" id="EGU47287.1"/>
    </source>
</evidence>
<gene>
    <name evidence="1" type="ORF">VITU9109_04527</name>
</gene>
<sequence length="30" mass="3353">MLTQQKSSAAALLTIVKARNLVEEVHLLFQ</sequence>
<comment type="caution">
    <text evidence="1">The sequence shown here is derived from an EMBL/GenBank/DDBJ whole genome shotgun (WGS) entry which is preliminary data.</text>
</comment>
<keyword evidence="2" id="KW-1185">Reference proteome</keyword>
<evidence type="ECO:0008006" key="3">
    <source>
        <dbReference type="Google" id="ProtNLM"/>
    </source>
</evidence>
<protein>
    <recommendedName>
        <fullName evidence="3">Transposase</fullName>
    </recommendedName>
</protein>
<evidence type="ECO:0000313" key="2">
    <source>
        <dbReference type="Proteomes" id="UP000003836"/>
    </source>
</evidence>
<dbReference type="EMBL" id="AFWI01000210">
    <property type="protein sequence ID" value="EGU47287.1"/>
    <property type="molecule type" value="Genomic_DNA"/>
</dbReference>
<organism evidence="1 2">
    <name type="scientific">Vibrio tubiashii ATCC 19109</name>
    <dbReference type="NCBI Taxonomy" id="1051646"/>
    <lineage>
        <taxon>Bacteria</taxon>
        <taxon>Pseudomonadati</taxon>
        <taxon>Pseudomonadota</taxon>
        <taxon>Gammaproteobacteria</taxon>
        <taxon>Vibrionales</taxon>
        <taxon>Vibrionaceae</taxon>
        <taxon>Vibrio</taxon>
        <taxon>Vibrio oreintalis group</taxon>
    </lineage>
</organism>
<proteinExistence type="predicted"/>
<name>A0ABN0D9C7_9VIBR</name>
<accession>A0ABN0D9C7</accession>